<dbReference type="Gene3D" id="3.90.1410.10">
    <property type="entry name" value="set domain protein methyltransferase, domain 1"/>
    <property type="match status" value="1"/>
</dbReference>
<evidence type="ECO:0008006" key="4">
    <source>
        <dbReference type="Google" id="ProtNLM"/>
    </source>
</evidence>
<protein>
    <recommendedName>
        <fullName evidence="4">SET domain-containing protein</fullName>
    </recommendedName>
</protein>
<dbReference type="SUPFAM" id="SSF82199">
    <property type="entry name" value="SET domain"/>
    <property type="match status" value="1"/>
</dbReference>
<gene>
    <name evidence="2" type="ORF">D9Q98_007049</name>
</gene>
<dbReference type="AlphaFoldDB" id="A0A9D4YUF3"/>
<dbReference type="Proteomes" id="UP001055712">
    <property type="component" value="Unassembled WGS sequence"/>
</dbReference>
<feature type="compositionally biased region" description="Polar residues" evidence="1">
    <location>
        <begin position="34"/>
        <end position="46"/>
    </location>
</feature>
<proteinExistence type="predicted"/>
<dbReference type="InterPro" id="IPR050600">
    <property type="entry name" value="SETD3_SETD6_MTase"/>
</dbReference>
<dbReference type="InterPro" id="IPR046341">
    <property type="entry name" value="SET_dom_sf"/>
</dbReference>
<keyword evidence="3" id="KW-1185">Reference proteome</keyword>
<comment type="caution">
    <text evidence="2">The sequence shown here is derived from an EMBL/GenBank/DDBJ whole genome shotgun (WGS) entry which is preliminary data.</text>
</comment>
<evidence type="ECO:0000313" key="3">
    <source>
        <dbReference type="Proteomes" id="UP001055712"/>
    </source>
</evidence>
<dbReference type="PANTHER" id="PTHR13271:SF145">
    <property type="entry name" value="SET DOMAIN-CONTAINING PROTEIN"/>
    <property type="match status" value="1"/>
</dbReference>
<dbReference type="OrthoDB" id="42889at2759"/>
<evidence type="ECO:0000313" key="2">
    <source>
        <dbReference type="EMBL" id="KAI3427112.1"/>
    </source>
</evidence>
<organism evidence="2 3">
    <name type="scientific">Chlorella vulgaris</name>
    <name type="common">Green alga</name>
    <dbReference type="NCBI Taxonomy" id="3077"/>
    <lineage>
        <taxon>Eukaryota</taxon>
        <taxon>Viridiplantae</taxon>
        <taxon>Chlorophyta</taxon>
        <taxon>core chlorophytes</taxon>
        <taxon>Trebouxiophyceae</taxon>
        <taxon>Chlorellales</taxon>
        <taxon>Chlorellaceae</taxon>
        <taxon>Chlorella clade</taxon>
        <taxon>Chlorella</taxon>
    </lineage>
</organism>
<evidence type="ECO:0000256" key="1">
    <source>
        <dbReference type="SAM" id="MobiDB-lite"/>
    </source>
</evidence>
<sequence>MAPTRVVPSSVCGPPTTRTTYVRPKLPNLPGAQASASGNTLPSPLPSQCTVEEARANALGENLRRWVEDRGGYIHPALQLSFRTPHGRGIVTADNISLQTAQQQPLIAVPERLLMTCEVAARQLGQVVQRERPERRWWMPRKQQQQQLPDSTLLLALLVASERAKGKSSAWAPYIASLPDDAPCVWALDQQQLNAELAQLGSMANGWAPKVQAAAAGVQRTAEAAAAAWGAELGLTAADVRWGLGQVMSRSYGSGLDLAMLPFLDCCNHRQHAGRPTGYTSRSGEPCTAVYSQHRGAAQALTAGSEVCVSYVVGASPLNMLLNFGFVPSEVLRAGCDDAARLSRPPLVKHAD</sequence>
<accession>A0A9D4YUF3</accession>
<dbReference type="PANTHER" id="PTHR13271">
    <property type="entry name" value="UNCHARACTERIZED PUTATIVE METHYLTRANSFERASE"/>
    <property type="match status" value="1"/>
</dbReference>
<feature type="region of interest" description="Disordered" evidence="1">
    <location>
        <begin position="1"/>
        <end position="46"/>
    </location>
</feature>
<dbReference type="EMBL" id="SIDB01000010">
    <property type="protein sequence ID" value="KAI3427112.1"/>
    <property type="molecule type" value="Genomic_DNA"/>
</dbReference>
<reference evidence="2" key="1">
    <citation type="journal article" date="2019" name="Plant J.">
        <title>Chlorella vulgaris genome assembly and annotation reveals the molecular basis for metabolic acclimation to high light conditions.</title>
        <authorList>
            <person name="Cecchin M."/>
            <person name="Marcolungo L."/>
            <person name="Rossato M."/>
            <person name="Girolomoni L."/>
            <person name="Cosentino E."/>
            <person name="Cuine S."/>
            <person name="Li-Beisson Y."/>
            <person name="Delledonne M."/>
            <person name="Ballottari M."/>
        </authorList>
    </citation>
    <scope>NUCLEOTIDE SEQUENCE</scope>
    <source>
        <strain evidence="2">211/11P</strain>
    </source>
</reference>
<name>A0A9D4YUF3_CHLVU</name>
<reference evidence="2" key="2">
    <citation type="submission" date="2020-11" db="EMBL/GenBank/DDBJ databases">
        <authorList>
            <person name="Cecchin M."/>
            <person name="Marcolungo L."/>
            <person name="Rossato M."/>
            <person name="Girolomoni L."/>
            <person name="Cosentino E."/>
            <person name="Cuine S."/>
            <person name="Li-Beisson Y."/>
            <person name="Delledonne M."/>
            <person name="Ballottari M."/>
        </authorList>
    </citation>
    <scope>NUCLEOTIDE SEQUENCE</scope>
    <source>
        <strain evidence="2">211/11P</strain>
        <tissue evidence="2">Whole cell</tissue>
    </source>
</reference>
<dbReference type="CDD" id="cd10527">
    <property type="entry name" value="SET_LSMT"/>
    <property type="match status" value="1"/>
</dbReference>
<dbReference type="GO" id="GO:0016279">
    <property type="term" value="F:protein-lysine N-methyltransferase activity"/>
    <property type="evidence" value="ECO:0007669"/>
    <property type="project" value="TreeGrafter"/>
</dbReference>